<feature type="binding site" evidence="15">
    <location>
        <position position="377"/>
    </location>
    <ligand>
        <name>Zn(2+)</name>
        <dbReference type="ChEBI" id="CHEBI:29105"/>
        <label>2</label>
    </ligand>
</feature>
<evidence type="ECO:0000256" key="7">
    <source>
        <dbReference type="ARBA" id="ARBA00022723"/>
    </source>
</evidence>
<dbReference type="GO" id="GO:0019877">
    <property type="term" value="P:diaminopimelate biosynthetic process"/>
    <property type="evidence" value="ECO:0007669"/>
    <property type="project" value="UniProtKB-UniRule"/>
</dbReference>
<sequence>MKPMPLASQSELSYSAFRQADLSQHKAVRYCRELMRRPSITPEDAGCQQWLGAKLVAMGFAVSHYQDQGVSNLLASFDERPAQLALAGHTDVVPPGDLSRWQTPPFAATLVDDMLIGRGAVDMKSGLAVMLAAVEDHIACHGLPKVNWQFIVTSDEEGEAEYGTRALVERLKAQARLPRYCVVAEPTADRQAGDVIKIGRRGAISARLQLKGKQGHVAYPKNAVNALHMAARVMQALEALSWDEGSDDFPGTSLQVTHVDSGEFTDNIVPGSCEICFNIRYSYRYSEAEMMARIKTCLDELALGEGAISLRWERGCQPYHTQENDQQSLIAQVEAAIFEVTASFPRLSTSGGTSDGRFLSSTQTQVIELGLPNRTIHQVNERVELAQIVRLYRIYRALLMRFHD</sequence>
<protein>
    <recommendedName>
        <fullName evidence="5 15">Succinyl-diaminopimelate desuccinylase</fullName>
        <shortName evidence="15">SDAP desuccinylase</shortName>
        <ecNumber evidence="4 15">3.5.1.18</ecNumber>
    </recommendedName>
    <alternativeName>
        <fullName evidence="13 15">N-succinyl-LL-2,6-diaminoheptanedioate amidohydrolase</fullName>
    </alternativeName>
</protein>
<feature type="binding site" evidence="15">
    <location>
        <position position="89"/>
    </location>
    <ligand>
        <name>Zn(2+)</name>
        <dbReference type="ChEBI" id="CHEBI:29105"/>
        <label>1</label>
    </ligand>
</feature>
<reference evidence="17 18" key="1">
    <citation type="submission" date="2019-12" db="EMBL/GenBank/DDBJ databases">
        <title>Shewanella insulae sp. nov., isolated from a tidal flat.</title>
        <authorList>
            <person name="Yoon J.-H."/>
        </authorList>
    </citation>
    <scope>NUCLEOTIDE SEQUENCE [LARGE SCALE GENOMIC DNA]</scope>
    <source>
        <strain evidence="17 18">JBTF-M18</strain>
    </source>
</reference>
<feature type="binding site" evidence="15">
    <location>
        <position position="122"/>
    </location>
    <ligand>
        <name>Zn(2+)</name>
        <dbReference type="ChEBI" id="CHEBI:29105"/>
        <label>2</label>
    </ligand>
</feature>
<dbReference type="SUPFAM" id="SSF55031">
    <property type="entry name" value="Bacterial exopeptidase dimerisation domain"/>
    <property type="match status" value="1"/>
</dbReference>
<comment type="caution">
    <text evidence="17">The sequence shown here is derived from an EMBL/GenBank/DDBJ whole genome shotgun (WGS) entry which is preliminary data.</text>
</comment>
<dbReference type="InterPro" id="IPR050072">
    <property type="entry name" value="Peptidase_M20A"/>
</dbReference>
<keyword evidence="10 15" id="KW-0220">Diaminopimelate biosynthesis</keyword>
<evidence type="ECO:0000313" key="18">
    <source>
        <dbReference type="Proteomes" id="UP000474778"/>
    </source>
</evidence>
<dbReference type="Gene3D" id="3.40.630.10">
    <property type="entry name" value="Zn peptidases"/>
    <property type="match status" value="2"/>
</dbReference>
<evidence type="ECO:0000256" key="8">
    <source>
        <dbReference type="ARBA" id="ARBA00022801"/>
    </source>
</evidence>
<comment type="cofactor">
    <cofactor evidence="15">
        <name>Zn(2+)</name>
        <dbReference type="ChEBI" id="CHEBI:29105"/>
    </cofactor>
    <cofactor evidence="15">
        <name>Co(2+)</name>
        <dbReference type="ChEBI" id="CHEBI:48828"/>
    </cofactor>
    <text evidence="15">Binds 2 Zn(2+) or Co(2+) ions per subunit.</text>
</comment>
<feature type="binding site" evidence="15">
    <location>
        <position position="185"/>
    </location>
    <ligand>
        <name>Zn(2+)</name>
        <dbReference type="ChEBI" id="CHEBI:29105"/>
        <label>1</label>
    </ligand>
</feature>
<evidence type="ECO:0000259" key="16">
    <source>
        <dbReference type="Pfam" id="PF07687"/>
    </source>
</evidence>
<dbReference type="RefSeq" id="WP_160795235.1">
    <property type="nucleotide sequence ID" value="NZ_WRPA01000006.1"/>
</dbReference>
<dbReference type="GO" id="GO:0008270">
    <property type="term" value="F:zinc ion binding"/>
    <property type="evidence" value="ECO:0007669"/>
    <property type="project" value="UniProtKB-UniRule"/>
</dbReference>
<organism evidence="17 18">
    <name type="scientific">Shewanella insulae</name>
    <dbReference type="NCBI Taxonomy" id="2681496"/>
    <lineage>
        <taxon>Bacteria</taxon>
        <taxon>Pseudomonadati</taxon>
        <taxon>Pseudomonadota</taxon>
        <taxon>Gammaproteobacteria</taxon>
        <taxon>Alteromonadales</taxon>
        <taxon>Shewanellaceae</taxon>
        <taxon>Shewanella</taxon>
    </lineage>
</organism>
<evidence type="ECO:0000256" key="15">
    <source>
        <dbReference type="HAMAP-Rule" id="MF_01690"/>
    </source>
</evidence>
<evidence type="ECO:0000313" key="17">
    <source>
        <dbReference type="EMBL" id="MXR68709.1"/>
    </source>
</evidence>
<dbReference type="Pfam" id="PF07687">
    <property type="entry name" value="M20_dimer"/>
    <property type="match status" value="1"/>
</dbReference>
<keyword evidence="6 15" id="KW-0028">Amino-acid biosynthesis</keyword>
<keyword evidence="9 15" id="KW-0862">Zinc</keyword>
<dbReference type="InterPro" id="IPR005941">
    <property type="entry name" value="DapE_proteobac"/>
</dbReference>
<dbReference type="NCBIfam" id="TIGR01246">
    <property type="entry name" value="dapE_proteo"/>
    <property type="match status" value="1"/>
</dbReference>
<keyword evidence="18" id="KW-1185">Reference proteome</keyword>
<dbReference type="Pfam" id="PF01546">
    <property type="entry name" value="Peptidase_M20"/>
    <property type="match status" value="1"/>
</dbReference>
<feature type="active site" evidence="15">
    <location>
        <position position="91"/>
    </location>
</feature>
<dbReference type="AlphaFoldDB" id="A0A6L7HWH6"/>
<dbReference type="InterPro" id="IPR036264">
    <property type="entry name" value="Bact_exopeptidase_dim_dom"/>
</dbReference>
<dbReference type="EMBL" id="WRPA01000006">
    <property type="protein sequence ID" value="MXR68709.1"/>
    <property type="molecule type" value="Genomic_DNA"/>
</dbReference>
<evidence type="ECO:0000256" key="9">
    <source>
        <dbReference type="ARBA" id="ARBA00022833"/>
    </source>
</evidence>
<dbReference type="Proteomes" id="UP000474778">
    <property type="component" value="Unassembled WGS sequence"/>
</dbReference>
<evidence type="ECO:0000256" key="14">
    <source>
        <dbReference type="ARBA" id="ARBA00051301"/>
    </source>
</evidence>
<dbReference type="InterPro" id="IPR011650">
    <property type="entry name" value="Peptidase_M20_dimer"/>
</dbReference>
<dbReference type="GO" id="GO:0050897">
    <property type="term" value="F:cobalt ion binding"/>
    <property type="evidence" value="ECO:0007669"/>
    <property type="project" value="UniProtKB-UniRule"/>
</dbReference>
<evidence type="ECO:0000256" key="1">
    <source>
        <dbReference type="ARBA" id="ARBA00005130"/>
    </source>
</evidence>
<keyword evidence="8 15" id="KW-0378">Hydrolase</keyword>
<dbReference type="UniPathway" id="UPA00034">
    <property type="reaction ID" value="UER00021"/>
</dbReference>
<evidence type="ECO:0000256" key="5">
    <source>
        <dbReference type="ARBA" id="ARBA00022391"/>
    </source>
</evidence>
<accession>A0A6L7HWH6</accession>
<feature type="binding site" evidence="15">
    <location>
        <position position="157"/>
    </location>
    <ligand>
        <name>Zn(2+)</name>
        <dbReference type="ChEBI" id="CHEBI:29105"/>
        <label>2</label>
    </ligand>
</feature>
<dbReference type="PANTHER" id="PTHR43808">
    <property type="entry name" value="ACETYLORNITHINE DEACETYLASE"/>
    <property type="match status" value="1"/>
</dbReference>
<dbReference type="InterPro" id="IPR001261">
    <property type="entry name" value="ArgE/DapE_CS"/>
</dbReference>
<dbReference type="GO" id="GO:0009089">
    <property type="term" value="P:lysine biosynthetic process via diaminopimelate"/>
    <property type="evidence" value="ECO:0007669"/>
    <property type="project" value="UniProtKB-UniRule"/>
</dbReference>
<evidence type="ECO:0000256" key="11">
    <source>
        <dbReference type="ARBA" id="ARBA00023154"/>
    </source>
</evidence>
<comment type="function">
    <text evidence="15">Catalyzes the hydrolysis of N-succinyl-L,L-diaminopimelic acid (SDAP), forming succinate and LL-2,6-diaminopimelate (DAP), an intermediate involved in the bacterial biosynthesis of lysine and meso-diaminopimelic acid, an essential component of bacterial cell walls.</text>
</comment>
<proteinExistence type="inferred from homology"/>
<dbReference type="GO" id="GO:0009014">
    <property type="term" value="F:succinyl-diaminopimelate desuccinylase activity"/>
    <property type="evidence" value="ECO:0007669"/>
    <property type="project" value="UniProtKB-UniRule"/>
</dbReference>
<dbReference type="GO" id="GO:0008777">
    <property type="term" value="F:acetylornithine deacetylase activity"/>
    <property type="evidence" value="ECO:0007669"/>
    <property type="project" value="TreeGrafter"/>
</dbReference>
<dbReference type="NCBIfam" id="NF009557">
    <property type="entry name" value="PRK13009.1"/>
    <property type="match status" value="1"/>
</dbReference>
<keyword evidence="7 15" id="KW-0479">Metal-binding</keyword>
<evidence type="ECO:0000256" key="6">
    <source>
        <dbReference type="ARBA" id="ARBA00022605"/>
    </source>
</evidence>
<feature type="domain" description="Peptidase M20 dimerisation" evidence="16">
    <location>
        <begin position="198"/>
        <end position="302"/>
    </location>
</feature>
<dbReference type="PANTHER" id="PTHR43808:SF31">
    <property type="entry name" value="N-ACETYL-L-CITRULLINE DEACETYLASE"/>
    <property type="match status" value="1"/>
</dbReference>
<comment type="similarity">
    <text evidence="2 15">Belongs to the peptidase M20A family. DapE subfamily.</text>
</comment>
<comment type="subunit">
    <text evidence="3 15">Homodimer.</text>
</comment>
<keyword evidence="12 15" id="KW-0170">Cobalt</keyword>
<keyword evidence="11 15" id="KW-0457">Lysine biosynthesis</keyword>
<evidence type="ECO:0000256" key="13">
    <source>
        <dbReference type="ARBA" id="ARBA00031891"/>
    </source>
</evidence>
<dbReference type="PROSITE" id="PS00758">
    <property type="entry name" value="ARGE_DAPE_CPG2_1"/>
    <property type="match status" value="1"/>
</dbReference>
<dbReference type="SUPFAM" id="SSF53187">
    <property type="entry name" value="Zn-dependent exopeptidases"/>
    <property type="match status" value="1"/>
</dbReference>
<evidence type="ECO:0000256" key="10">
    <source>
        <dbReference type="ARBA" id="ARBA00022915"/>
    </source>
</evidence>
<evidence type="ECO:0000256" key="4">
    <source>
        <dbReference type="ARBA" id="ARBA00011921"/>
    </source>
</evidence>
<evidence type="ECO:0000256" key="3">
    <source>
        <dbReference type="ARBA" id="ARBA00011738"/>
    </source>
</evidence>
<feature type="active site" description="Proton acceptor" evidence="15">
    <location>
        <position position="156"/>
    </location>
</feature>
<evidence type="ECO:0000256" key="12">
    <source>
        <dbReference type="ARBA" id="ARBA00023285"/>
    </source>
</evidence>
<dbReference type="InterPro" id="IPR002933">
    <property type="entry name" value="Peptidase_M20"/>
</dbReference>
<dbReference type="GO" id="GO:0006526">
    <property type="term" value="P:L-arginine biosynthetic process"/>
    <property type="evidence" value="ECO:0007669"/>
    <property type="project" value="TreeGrafter"/>
</dbReference>
<evidence type="ECO:0000256" key="2">
    <source>
        <dbReference type="ARBA" id="ARBA00006746"/>
    </source>
</evidence>
<dbReference type="HAMAP" id="MF_01690">
    <property type="entry name" value="DapE"/>
    <property type="match status" value="1"/>
</dbReference>
<comment type="catalytic activity">
    <reaction evidence="14 15">
        <text>N-succinyl-(2S,6S)-2,6-diaminopimelate + H2O = (2S,6S)-2,6-diaminopimelate + succinate</text>
        <dbReference type="Rhea" id="RHEA:22608"/>
        <dbReference type="ChEBI" id="CHEBI:15377"/>
        <dbReference type="ChEBI" id="CHEBI:30031"/>
        <dbReference type="ChEBI" id="CHEBI:57609"/>
        <dbReference type="ChEBI" id="CHEBI:58087"/>
        <dbReference type="EC" id="3.5.1.18"/>
    </reaction>
</comment>
<gene>
    <name evidence="15 17" type="primary">dapE</name>
    <name evidence="17" type="ORF">GNT65_08500</name>
</gene>
<dbReference type="CDD" id="cd03891">
    <property type="entry name" value="M20_DapE_proteobac"/>
    <property type="match status" value="1"/>
</dbReference>
<comment type="pathway">
    <text evidence="1 15">Amino-acid biosynthesis; L-lysine biosynthesis via DAP pathway; LL-2,6-diaminopimelate from (S)-tetrahydrodipicolinate (succinylase route): step 3/3.</text>
</comment>
<dbReference type="EC" id="3.5.1.18" evidence="4 15"/>
<feature type="binding site" evidence="15">
    <location>
        <position position="122"/>
    </location>
    <ligand>
        <name>Zn(2+)</name>
        <dbReference type="ChEBI" id="CHEBI:29105"/>
        <label>1</label>
    </ligand>
</feature>
<dbReference type="Gene3D" id="3.30.70.360">
    <property type="match status" value="1"/>
</dbReference>
<name>A0A6L7HWH6_9GAMM</name>